<dbReference type="PIRSF" id="PIRSF037016">
    <property type="entry name" value="Pseudouridin_synth_euk_prd"/>
    <property type="match status" value="1"/>
</dbReference>
<feature type="active site" description="Nucleophile" evidence="4">
    <location>
        <position position="116"/>
    </location>
</feature>
<dbReference type="InterPro" id="IPR011760">
    <property type="entry name" value="PsdUridine_synth_TruD_insert"/>
</dbReference>
<dbReference type="SUPFAM" id="SSF55120">
    <property type="entry name" value="Pseudouridine synthase"/>
    <property type="match status" value="1"/>
</dbReference>
<dbReference type="RefSeq" id="WP_122105287.1">
    <property type="nucleotide sequence ID" value="NZ_JBHSKV010000018.1"/>
</dbReference>
<proteinExistence type="inferred from homology"/>
<gene>
    <name evidence="4 7" type="primary">truD</name>
    <name evidence="7" type="ORF">ACFPJA_13710</name>
</gene>
<dbReference type="PANTHER" id="PTHR13326:SF21">
    <property type="entry name" value="PSEUDOURIDYLATE SYNTHASE PUS7L"/>
    <property type="match status" value="1"/>
</dbReference>
<protein>
    <recommendedName>
        <fullName evidence="4">Probable tRNA pseudouridine synthase D</fullName>
        <ecNumber evidence="4">5.4.99.27</ecNumber>
    </recommendedName>
    <alternativeName>
        <fullName evidence="4">tRNA pseudouridine(13) synthase</fullName>
    </alternativeName>
    <alternativeName>
        <fullName evidence="4">tRNA pseudouridylate synthase D</fullName>
    </alternativeName>
    <alternativeName>
        <fullName evidence="4">tRNA-uridine isomerase D</fullName>
    </alternativeName>
</protein>
<feature type="compositionally biased region" description="Acidic residues" evidence="5">
    <location>
        <begin position="273"/>
        <end position="288"/>
    </location>
</feature>
<evidence type="ECO:0000256" key="4">
    <source>
        <dbReference type="HAMAP-Rule" id="MF_01082"/>
    </source>
</evidence>
<dbReference type="Proteomes" id="UP001596145">
    <property type="component" value="Unassembled WGS sequence"/>
</dbReference>
<feature type="compositionally biased region" description="Acidic residues" evidence="5">
    <location>
        <begin position="1"/>
        <end position="16"/>
    </location>
</feature>
<dbReference type="GO" id="GO:0160150">
    <property type="term" value="F:tRNA pseudouridine(13) synthase activity"/>
    <property type="evidence" value="ECO:0007669"/>
    <property type="project" value="UniProtKB-EC"/>
</dbReference>
<dbReference type="EC" id="5.4.99.27" evidence="4"/>
<dbReference type="InterPro" id="IPR020119">
    <property type="entry name" value="PsdUridine_synth_TruD_CS"/>
</dbReference>
<feature type="domain" description="TRUD" evidence="6">
    <location>
        <begin position="201"/>
        <end position="484"/>
    </location>
</feature>
<comment type="caution">
    <text evidence="7">The sequence shown here is derived from an EMBL/GenBank/DDBJ whole genome shotgun (WGS) entry which is preliminary data.</text>
</comment>
<dbReference type="NCBIfam" id="NF002158">
    <property type="entry name" value="PRK00984.2-3"/>
    <property type="match status" value="1"/>
</dbReference>
<dbReference type="GO" id="GO:0031119">
    <property type="term" value="P:tRNA pseudouridine synthesis"/>
    <property type="evidence" value="ECO:0007669"/>
    <property type="project" value="UniProtKB-UniRule"/>
</dbReference>
<comment type="similarity">
    <text evidence="1 4">Belongs to the pseudouridine synthase TruD family.</text>
</comment>
<comment type="catalytic activity">
    <reaction evidence="4">
        <text>uridine(13) in tRNA = pseudouridine(13) in tRNA</text>
        <dbReference type="Rhea" id="RHEA:42540"/>
        <dbReference type="Rhea" id="RHEA-COMP:10105"/>
        <dbReference type="Rhea" id="RHEA-COMP:10106"/>
        <dbReference type="ChEBI" id="CHEBI:65314"/>
        <dbReference type="ChEBI" id="CHEBI:65315"/>
        <dbReference type="EC" id="5.4.99.27"/>
    </reaction>
</comment>
<sequence length="524" mass="57188">MVDPSPDDPSLDDSSPDDPSPRPLREAHPVERAVGIDGYLSDADGIGGRLRERPEDFRVTELEAFEPDPLDSDRGGYPELVVRVTLRNWDTNDFARRVSDALSISRERVSWAGTKDKRAVTTQLFTLRGVDPGDLPEIRGVEIEPIGRAGRGLSFGDLAGNAFEIRVADTVAESEERVATIARDLRAFAGGDPDDPEAPVAVPNYFGQQRFGSVRPVTHLVGLAVVRGDFREAVRLYAGNPSPAEPDDTRAGRRRVDDAFGVEAVEPPTDDRDTGDDVDDDTAEDDADLPDHGHAPGVVAAGTGDGDWRACLEAMPRKLRFERGMLSRLAEEEVDPAAPPEHDDWRHALEAVPSNLQRLFVNAAQSVLFNRILSERLRRGLPFDRPVAGDVACFADRDAPDGLYAPDPDREQRVTDERVSVMERHCARGRAFVTAPLVGTDAELADGEPGEIERAVLDDAGIEPADFALPGEFDSTGTRRAIQVRTDLEVTFEAGDPTFAFALPSGSYATVLLREFTKVDPLER</sequence>
<dbReference type="PROSITE" id="PS50984">
    <property type="entry name" value="TRUD"/>
    <property type="match status" value="1"/>
</dbReference>
<evidence type="ECO:0000259" key="6">
    <source>
        <dbReference type="PROSITE" id="PS50984"/>
    </source>
</evidence>
<dbReference type="Pfam" id="PF01142">
    <property type="entry name" value="TruD"/>
    <property type="match status" value="2"/>
</dbReference>
<dbReference type="Gene3D" id="3.30.2350.20">
    <property type="entry name" value="TruD, catalytic domain"/>
    <property type="match status" value="2"/>
</dbReference>
<feature type="compositionally biased region" description="Basic and acidic residues" evidence="5">
    <location>
        <begin position="19"/>
        <end position="31"/>
    </location>
</feature>
<dbReference type="InterPro" id="IPR042214">
    <property type="entry name" value="TruD_catalytic"/>
</dbReference>
<dbReference type="HAMAP" id="MF_01082">
    <property type="entry name" value="TruD"/>
    <property type="match status" value="1"/>
</dbReference>
<evidence type="ECO:0000313" key="8">
    <source>
        <dbReference type="Proteomes" id="UP001596145"/>
    </source>
</evidence>
<feature type="region of interest" description="Disordered" evidence="5">
    <location>
        <begin position="259"/>
        <end position="301"/>
    </location>
</feature>
<feature type="region of interest" description="Disordered" evidence="5">
    <location>
        <begin position="1"/>
        <end position="52"/>
    </location>
</feature>
<keyword evidence="8" id="KW-1185">Reference proteome</keyword>
<evidence type="ECO:0000256" key="2">
    <source>
        <dbReference type="ARBA" id="ARBA00022694"/>
    </source>
</evidence>
<evidence type="ECO:0000256" key="1">
    <source>
        <dbReference type="ARBA" id="ARBA00007953"/>
    </source>
</evidence>
<evidence type="ECO:0000313" key="7">
    <source>
        <dbReference type="EMBL" id="MFC5135768.1"/>
    </source>
</evidence>
<keyword evidence="3 4" id="KW-0413">Isomerase</keyword>
<dbReference type="PANTHER" id="PTHR13326">
    <property type="entry name" value="TRNA PSEUDOURIDINE SYNTHASE D"/>
    <property type="match status" value="1"/>
</dbReference>
<reference evidence="7 8" key="1">
    <citation type="journal article" date="2019" name="Int. J. Syst. Evol. Microbiol.">
        <title>The Global Catalogue of Microorganisms (GCM) 10K type strain sequencing project: providing services to taxonomists for standard genome sequencing and annotation.</title>
        <authorList>
            <consortium name="The Broad Institute Genomics Platform"/>
            <consortium name="The Broad Institute Genome Sequencing Center for Infectious Disease"/>
            <person name="Wu L."/>
            <person name="Ma J."/>
        </authorList>
    </citation>
    <scope>NUCLEOTIDE SEQUENCE [LARGE SCALE GENOMIC DNA]</scope>
    <source>
        <strain evidence="7 8">CGMCC 1.16026</strain>
    </source>
</reference>
<evidence type="ECO:0000256" key="5">
    <source>
        <dbReference type="SAM" id="MobiDB-lite"/>
    </source>
</evidence>
<dbReference type="EMBL" id="JBHSKV010000018">
    <property type="protein sequence ID" value="MFC5135768.1"/>
    <property type="molecule type" value="Genomic_DNA"/>
</dbReference>
<dbReference type="AlphaFoldDB" id="A0ABD5QUJ8"/>
<evidence type="ECO:0000256" key="3">
    <source>
        <dbReference type="ARBA" id="ARBA00023235"/>
    </source>
</evidence>
<dbReference type="InterPro" id="IPR001656">
    <property type="entry name" value="PsdUridine_synth_TruD"/>
</dbReference>
<organism evidence="7 8">
    <name type="scientific">Halorubrum glutamatedens</name>
    <dbReference type="NCBI Taxonomy" id="2707018"/>
    <lineage>
        <taxon>Archaea</taxon>
        <taxon>Methanobacteriati</taxon>
        <taxon>Methanobacteriota</taxon>
        <taxon>Stenosarchaea group</taxon>
        <taxon>Halobacteria</taxon>
        <taxon>Halobacteriales</taxon>
        <taxon>Haloferacaceae</taxon>
        <taxon>Halorubrum</taxon>
    </lineage>
</organism>
<dbReference type="PROSITE" id="PS01268">
    <property type="entry name" value="UPF0024"/>
    <property type="match status" value="1"/>
</dbReference>
<name>A0ABD5QUJ8_9EURY</name>
<accession>A0ABD5QUJ8</accession>
<keyword evidence="2 4" id="KW-0819">tRNA processing</keyword>
<dbReference type="InterPro" id="IPR020103">
    <property type="entry name" value="PsdUridine_synth_cat_dom_sf"/>
</dbReference>
<comment type="function">
    <text evidence="4">Could be responsible for synthesis of pseudouridine from uracil-13 in transfer RNAs.</text>
</comment>